<dbReference type="RefSeq" id="WP_110500933.1">
    <property type="nucleotide sequence ID" value="NZ_QJVD01000009.1"/>
</dbReference>
<name>A0A2V5LCF5_9MICC</name>
<dbReference type="PRINTS" id="PR00069">
    <property type="entry name" value="ALDKETRDTASE"/>
</dbReference>
<dbReference type="CDD" id="cd19088">
    <property type="entry name" value="AKR_AKR13B1"/>
    <property type="match status" value="1"/>
</dbReference>
<reference evidence="3 4" key="1">
    <citation type="submission" date="2018-05" db="EMBL/GenBank/DDBJ databases">
        <title>Genetic diversity of glacier-inhabiting Cryobacterium bacteria in China and description of Cryobacterium mengkeensis sp. nov. and Arthrobacter glacialis sp. nov.</title>
        <authorList>
            <person name="Liu Q."/>
            <person name="Xin Y.-H."/>
        </authorList>
    </citation>
    <scope>NUCLEOTIDE SEQUENCE [LARGE SCALE GENOMIC DNA]</scope>
    <source>
        <strain evidence="3 4">LI2</strain>
    </source>
</reference>
<organism evidence="3 4">
    <name type="scientific">Arthrobacter livingstonensis</name>
    <dbReference type="NCBI Taxonomy" id="670078"/>
    <lineage>
        <taxon>Bacteria</taxon>
        <taxon>Bacillati</taxon>
        <taxon>Actinomycetota</taxon>
        <taxon>Actinomycetes</taxon>
        <taxon>Micrococcales</taxon>
        <taxon>Micrococcaceae</taxon>
        <taxon>Arthrobacter</taxon>
    </lineage>
</organism>
<evidence type="ECO:0000259" key="2">
    <source>
        <dbReference type="Pfam" id="PF00248"/>
    </source>
</evidence>
<keyword evidence="4" id="KW-1185">Reference proteome</keyword>
<dbReference type="Pfam" id="PF00248">
    <property type="entry name" value="Aldo_ket_red"/>
    <property type="match status" value="1"/>
</dbReference>
<dbReference type="OrthoDB" id="9768793at2"/>
<dbReference type="InterPro" id="IPR020471">
    <property type="entry name" value="AKR"/>
</dbReference>
<dbReference type="InterPro" id="IPR036812">
    <property type="entry name" value="NAD(P)_OxRdtase_dom_sf"/>
</dbReference>
<protein>
    <submittedName>
        <fullName evidence="3">Aldo/keto reductase</fullName>
    </submittedName>
</protein>
<dbReference type="PANTHER" id="PTHR43625">
    <property type="entry name" value="AFLATOXIN B1 ALDEHYDE REDUCTASE"/>
    <property type="match status" value="1"/>
</dbReference>
<proteinExistence type="predicted"/>
<dbReference type="GO" id="GO:0016491">
    <property type="term" value="F:oxidoreductase activity"/>
    <property type="evidence" value="ECO:0007669"/>
    <property type="project" value="UniProtKB-KW"/>
</dbReference>
<dbReference type="InterPro" id="IPR050791">
    <property type="entry name" value="Aldo-Keto_reductase"/>
</dbReference>
<evidence type="ECO:0000313" key="3">
    <source>
        <dbReference type="EMBL" id="PYI67493.1"/>
    </source>
</evidence>
<dbReference type="AlphaFoldDB" id="A0A2V5LCF5"/>
<feature type="domain" description="NADP-dependent oxidoreductase" evidence="2">
    <location>
        <begin position="24"/>
        <end position="295"/>
    </location>
</feature>
<dbReference type="Proteomes" id="UP000247832">
    <property type="component" value="Unassembled WGS sequence"/>
</dbReference>
<sequence length="316" mass="32911">MATTTKQPPGPPAGAALAGRSIARIGYGAMQLERHHADPAAGAEVLRRAIELGVNHIDTAHFYGDGFVNGLVRRAVGDADVLVASKVGAAPDPNGTLPLRPAQRPEELRAGVEDNLRSLGVDTIPIVYLRRLEVGPGLAAQGGQVVDIDDQLAEMTAMRDEGKIGAIGLSAVTTDTLRHALPAGIACVQNPYNLLDRRFEDALSLCREHEIGWVPFFPLGSAFPGMAKVAEEPAVREAASRAGVTASQLGLAWLLRHAENVFIIPGTGNTVHLEENMAAGGIELDAVTRATLDAVGAASVSAPVLAPSWPSGTGSD</sequence>
<accession>A0A2V5LCF5</accession>
<evidence type="ECO:0000256" key="1">
    <source>
        <dbReference type="ARBA" id="ARBA00023002"/>
    </source>
</evidence>
<dbReference type="SUPFAM" id="SSF51430">
    <property type="entry name" value="NAD(P)-linked oxidoreductase"/>
    <property type="match status" value="1"/>
</dbReference>
<dbReference type="Gene3D" id="3.20.20.100">
    <property type="entry name" value="NADP-dependent oxidoreductase domain"/>
    <property type="match status" value="1"/>
</dbReference>
<comment type="caution">
    <text evidence="3">The sequence shown here is derived from an EMBL/GenBank/DDBJ whole genome shotgun (WGS) entry which is preliminary data.</text>
</comment>
<evidence type="ECO:0000313" key="4">
    <source>
        <dbReference type="Proteomes" id="UP000247832"/>
    </source>
</evidence>
<gene>
    <name evidence="3" type="ORF">CVV68_10425</name>
</gene>
<dbReference type="InterPro" id="IPR023210">
    <property type="entry name" value="NADP_OxRdtase_dom"/>
</dbReference>
<dbReference type="PANTHER" id="PTHR43625:SF40">
    <property type="entry name" value="ALDO-KETO REDUCTASE YAKC [NADP(+)]"/>
    <property type="match status" value="1"/>
</dbReference>
<keyword evidence="1" id="KW-0560">Oxidoreductase</keyword>
<dbReference type="EMBL" id="QJVD01000009">
    <property type="protein sequence ID" value="PYI67493.1"/>
    <property type="molecule type" value="Genomic_DNA"/>
</dbReference>
<dbReference type="GO" id="GO:0005737">
    <property type="term" value="C:cytoplasm"/>
    <property type="evidence" value="ECO:0007669"/>
    <property type="project" value="TreeGrafter"/>
</dbReference>